<comment type="caution">
    <text evidence="1">The sequence shown here is derived from an EMBL/GenBank/DDBJ whole genome shotgun (WGS) entry which is preliminary data.</text>
</comment>
<name>T0FP63_9LEPT</name>
<dbReference type="EMBL" id="AKWY02000021">
    <property type="protein sequence ID" value="EQA71340.1"/>
    <property type="molecule type" value="Genomic_DNA"/>
</dbReference>
<evidence type="ECO:0000313" key="1">
    <source>
        <dbReference type="EMBL" id="EQA71340.1"/>
    </source>
</evidence>
<dbReference type="Proteomes" id="UP000015442">
    <property type="component" value="Unassembled WGS sequence"/>
</dbReference>
<gene>
    <name evidence="1" type="ORF">LEP1GSC059_2728</name>
</gene>
<accession>T0FP63</accession>
<dbReference type="AlphaFoldDB" id="T0FP63"/>
<evidence type="ECO:0000313" key="2">
    <source>
        <dbReference type="Proteomes" id="UP000015442"/>
    </source>
</evidence>
<sequence length="41" mass="4917">MSEFNVFFSEWSETFVLRFDEVPTFLEESLWNSDSNPNDHS</sequence>
<organism evidence="1 2">
    <name type="scientific">Leptospira noguchii serovar Panama str. CZ214</name>
    <dbReference type="NCBI Taxonomy" id="1001595"/>
    <lineage>
        <taxon>Bacteria</taxon>
        <taxon>Pseudomonadati</taxon>
        <taxon>Spirochaetota</taxon>
        <taxon>Spirochaetia</taxon>
        <taxon>Leptospirales</taxon>
        <taxon>Leptospiraceae</taxon>
        <taxon>Leptospira</taxon>
    </lineage>
</organism>
<reference evidence="1 2" key="1">
    <citation type="submission" date="2013-05" db="EMBL/GenBank/DDBJ databases">
        <authorList>
            <person name="Harkins D.M."/>
            <person name="Durkin A.S."/>
            <person name="Brinkac L.M."/>
            <person name="Haft D.H."/>
            <person name="Selengut J.D."/>
            <person name="Sanka R."/>
            <person name="DePew J."/>
            <person name="Purushe J."/>
            <person name="Hartskeerl R.A."/>
            <person name="Ahmed A."/>
            <person name="van der Linden H."/>
            <person name="Goris M.G.A."/>
            <person name="Vinetz J.M."/>
            <person name="Sutton G.G."/>
            <person name="Nierman W.C."/>
            <person name="Fouts D.E."/>
        </authorList>
    </citation>
    <scope>NUCLEOTIDE SEQUENCE [LARGE SCALE GENOMIC DNA]</scope>
    <source>
        <strain evidence="1 2">CZ214</strain>
    </source>
</reference>
<proteinExistence type="predicted"/>
<protein>
    <submittedName>
        <fullName evidence="1">Uncharacterized protein</fullName>
    </submittedName>
</protein>